<dbReference type="PROSITE" id="PS50861">
    <property type="entry name" value="AA_TRNA_LIGASE_II_GLYAB"/>
    <property type="match status" value="1"/>
</dbReference>
<dbReference type="InterPro" id="IPR006194">
    <property type="entry name" value="Gly-tRNA-synth_heterodimer"/>
</dbReference>
<dbReference type="GO" id="GO:0006420">
    <property type="term" value="P:arginyl-tRNA aminoacylation"/>
    <property type="evidence" value="ECO:0007669"/>
    <property type="project" value="InterPro"/>
</dbReference>
<keyword evidence="9 11" id="KW-0030">Aminoacyl-tRNA synthetase</keyword>
<dbReference type="PANTHER" id="PTHR30075:SF2">
    <property type="entry name" value="GLYCINE--TRNA LIGASE, CHLOROPLASTIC_MITOCHONDRIAL 2"/>
    <property type="match status" value="1"/>
</dbReference>
<evidence type="ECO:0000256" key="2">
    <source>
        <dbReference type="ARBA" id="ARBA00008226"/>
    </source>
</evidence>
<keyword evidence="5 11" id="KW-0436">Ligase</keyword>
<comment type="subunit">
    <text evidence="3 11">Tetramer of two alpha and two beta subunits.</text>
</comment>
<dbReference type="SUPFAM" id="SSF109604">
    <property type="entry name" value="HD-domain/PDEase-like"/>
    <property type="match status" value="1"/>
</dbReference>
<evidence type="ECO:0000256" key="7">
    <source>
        <dbReference type="ARBA" id="ARBA00022840"/>
    </source>
</evidence>
<evidence type="ECO:0000256" key="6">
    <source>
        <dbReference type="ARBA" id="ARBA00022741"/>
    </source>
</evidence>
<dbReference type="InterPro" id="IPR015944">
    <property type="entry name" value="Gly-tRNA-synth_bsu"/>
</dbReference>
<dbReference type="NCBIfam" id="TIGR00211">
    <property type="entry name" value="glyS"/>
    <property type="match status" value="1"/>
</dbReference>
<evidence type="ECO:0000256" key="3">
    <source>
        <dbReference type="ARBA" id="ARBA00011209"/>
    </source>
</evidence>
<dbReference type="HAMAP" id="MF_00255">
    <property type="entry name" value="Gly_tRNA_synth_beta"/>
    <property type="match status" value="1"/>
</dbReference>
<keyword evidence="8 11" id="KW-0648">Protein biosynthesis</keyword>
<dbReference type="GO" id="GO:0006426">
    <property type="term" value="P:glycyl-tRNA aminoacylation"/>
    <property type="evidence" value="ECO:0007669"/>
    <property type="project" value="UniProtKB-UniRule"/>
</dbReference>
<dbReference type="GO" id="GO:0004814">
    <property type="term" value="F:arginine-tRNA ligase activity"/>
    <property type="evidence" value="ECO:0007669"/>
    <property type="project" value="InterPro"/>
</dbReference>
<feature type="domain" description="DALR anticodon binding" evidence="12">
    <location>
        <begin position="581"/>
        <end position="679"/>
    </location>
</feature>
<comment type="subcellular location">
    <subcellularLocation>
        <location evidence="1 11">Cytoplasm</location>
    </subcellularLocation>
</comment>
<dbReference type="EC" id="6.1.1.14" evidence="11"/>
<dbReference type="GO" id="GO:0005524">
    <property type="term" value="F:ATP binding"/>
    <property type="evidence" value="ECO:0007669"/>
    <property type="project" value="UniProtKB-UniRule"/>
</dbReference>
<dbReference type="GO" id="GO:0004820">
    <property type="term" value="F:glycine-tRNA ligase activity"/>
    <property type="evidence" value="ECO:0007669"/>
    <property type="project" value="UniProtKB-UniRule"/>
</dbReference>
<comment type="catalytic activity">
    <reaction evidence="10 11">
        <text>tRNA(Gly) + glycine + ATP = glycyl-tRNA(Gly) + AMP + diphosphate</text>
        <dbReference type="Rhea" id="RHEA:16013"/>
        <dbReference type="Rhea" id="RHEA-COMP:9664"/>
        <dbReference type="Rhea" id="RHEA-COMP:9683"/>
        <dbReference type="ChEBI" id="CHEBI:30616"/>
        <dbReference type="ChEBI" id="CHEBI:33019"/>
        <dbReference type="ChEBI" id="CHEBI:57305"/>
        <dbReference type="ChEBI" id="CHEBI:78442"/>
        <dbReference type="ChEBI" id="CHEBI:78522"/>
        <dbReference type="ChEBI" id="CHEBI:456215"/>
        <dbReference type="EC" id="6.1.1.14"/>
    </reaction>
</comment>
<reference evidence="14" key="1">
    <citation type="submission" date="2015-08" db="EMBL/GenBank/DDBJ databases">
        <authorList>
            <person name="Varghese N."/>
        </authorList>
    </citation>
    <scope>NUCLEOTIDE SEQUENCE [LARGE SCALE GENOMIC DNA]</scope>
    <source>
        <strain evidence="14">DSM 27808</strain>
    </source>
</reference>
<evidence type="ECO:0000313" key="13">
    <source>
        <dbReference type="EMBL" id="CUA87539.1"/>
    </source>
</evidence>
<evidence type="ECO:0000313" key="14">
    <source>
        <dbReference type="Proteomes" id="UP000182598"/>
    </source>
</evidence>
<evidence type="ECO:0000256" key="11">
    <source>
        <dbReference type="HAMAP-Rule" id="MF_00255"/>
    </source>
</evidence>
<dbReference type="Proteomes" id="UP000182598">
    <property type="component" value="Unassembled WGS sequence"/>
</dbReference>
<dbReference type="PRINTS" id="PR01045">
    <property type="entry name" value="TRNASYNTHGB"/>
</dbReference>
<name>A0A0K6H9U7_9GAMM</name>
<dbReference type="PANTHER" id="PTHR30075">
    <property type="entry name" value="GLYCYL-TRNA SYNTHETASE"/>
    <property type="match status" value="1"/>
</dbReference>
<evidence type="ECO:0000256" key="4">
    <source>
        <dbReference type="ARBA" id="ARBA00022490"/>
    </source>
</evidence>
<evidence type="ECO:0000256" key="8">
    <source>
        <dbReference type="ARBA" id="ARBA00022917"/>
    </source>
</evidence>
<dbReference type="OrthoDB" id="9775440at2"/>
<evidence type="ECO:0000256" key="1">
    <source>
        <dbReference type="ARBA" id="ARBA00004496"/>
    </source>
</evidence>
<proteinExistence type="inferred from homology"/>
<keyword evidence="7 11" id="KW-0067">ATP-binding</keyword>
<keyword evidence="14" id="KW-1185">Reference proteome</keyword>
<evidence type="ECO:0000256" key="9">
    <source>
        <dbReference type="ARBA" id="ARBA00023146"/>
    </source>
</evidence>
<dbReference type="EMBL" id="CYHB01000005">
    <property type="protein sequence ID" value="CUA87539.1"/>
    <property type="molecule type" value="Genomic_DNA"/>
</dbReference>
<accession>A0A0K6H9U7</accession>
<comment type="similarity">
    <text evidence="2 11">Belongs to the class-II aminoacyl-tRNA synthetase family.</text>
</comment>
<evidence type="ECO:0000256" key="10">
    <source>
        <dbReference type="ARBA" id="ARBA00047937"/>
    </source>
</evidence>
<evidence type="ECO:0000259" key="12">
    <source>
        <dbReference type="Pfam" id="PF05746"/>
    </source>
</evidence>
<protein>
    <recommendedName>
        <fullName evidence="11">Glycine--tRNA ligase beta subunit</fullName>
        <ecNumber evidence="11">6.1.1.14</ecNumber>
    </recommendedName>
    <alternativeName>
        <fullName evidence="11">Glycyl-tRNA synthetase beta subunit</fullName>
        <shortName evidence="11">GlyRS</shortName>
    </alternativeName>
</protein>
<dbReference type="AlphaFoldDB" id="A0A0K6H9U7"/>
<organism evidence="13 14">
    <name type="scientific">Pseudidiomarina woesei</name>
    <dbReference type="NCBI Taxonomy" id="1381080"/>
    <lineage>
        <taxon>Bacteria</taxon>
        <taxon>Pseudomonadati</taxon>
        <taxon>Pseudomonadota</taxon>
        <taxon>Gammaproteobacteria</taxon>
        <taxon>Alteromonadales</taxon>
        <taxon>Idiomarinaceae</taxon>
        <taxon>Pseudidiomarina</taxon>
    </lineage>
</organism>
<dbReference type="InterPro" id="IPR008909">
    <property type="entry name" value="DALR_anticod-bd"/>
</dbReference>
<gene>
    <name evidence="11" type="primary">glyS</name>
    <name evidence="13" type="ORF">Ga0061064_1833</name>
</gene>
<keyword evidence="6 11" id="KW-0547">Nucleotide-binding</keyword>
<dbReference type="Pfam" id="PF05746">
    <property type="entry name" value="DALR_1"/>
    <property type="match status" value="1"/>
</dbReference>
<keyword evidence="4 11" id="KW-0963">Cytoplasm</keyword>
<dbReference type="Pfam" id="PF02092">
    <property type="entry name" value="tRNA_synt_2f"/>
    <property type="match status" value="1"/>
</dbReference>
<evidence type="ECO:0000256" key="5">
    <source>
        <dbReference type="ARBA" id="ARBA00022598"/>
    </source>
</evidence>
<dbReference type="RefSeq" id="WP_055439480.1">
    <property type="nucleotide sequence ID" value="NZ_CYHB01000005.1"/>
</dbReference>
<sequence>MQQNTLLVEIGTEELPPKALKGLSEAFTEALSSLLNDNEFSFAAVKSFASPRRLAVQVKELSAQQKDKVVEKRGPAVNVAFDDNGNATKAAEGWARGNGITVADAERLVTDKGEWLLYKAEVKGQPLAEVLPDLVNQALKKLPIPKPMRWGNGTAQFIRPVKTVTMMFGDAVIAGTVLDVQAGNYIQGHRFHAPQGATLAHADDYETTLEKIWVIGDFDKRRQRIVEGIASLANELNGQVIEDNDLIDEVTALVEWPIALSASFDKKFLAVPKEPLIVTMKDDQRYFPLEDGKGNLLPAFIFITNIESKDPAQIISGNEKVVRPRLADAQFFFETDKKTTLAARVDGLGNILFQKQLGSIKDKSARIAQVAAEIAKQLETDATVAARAGLLCKADLSSQMVLEFPETQGVMGMHYARHDGEAKGVAEAIFEHYLPRFSGDDLPATKAGAAVAIADKLDSLVGIFGIGQVPKGDRDPFALRRAAIGLLRIIVEGNYRSLDLEKLVDVSIDSFGAMLTADNVKADVVDFLLGRFRAWYQEQGIAVDVIQAVLARRPTSPVDFDQRVHAVTAFRELPEAEALAAANKRVSNILAKVEGQLPQVVTDSLLSEAPEKDLAKAIIAARDASSAALQQGNYADALKALAALQQPVDVFFENVMVNADDDAVRQNRLALLNQLRELFLQIADISILN</sequence>
<dbReference type="GO" id="GO:0005829">
    <property type="term" value="C:cytosol"/>
    <property type="evidence" value="ECO:0007669"/>
    <property type="project" value="TreeGrafter"/>
</dbReference>